<protein>
    <submittedName>
        <fullName evidence="3">Uncharacterized protein</fullName>
    </submittedName>
</protein>
<feature type="region of interest" description="Disordered" evidence="2">
    <location>
        <begin position="891"/>
        <end position="938"/>
    </location>
</feature>
<gene>
    <name evidence="3" type="ORF">PROFUN_05295</name>
</gene>
<feature type="coiled-coil region" evidence="1">
    <location>
        <begin position="1003"/>
        <end position="1269"/>
    </location>
</feature>
<feature type="compositionally biased region" description="Basic and acidic residues" evidence="2">
    <location>
        <begin position="1411"/>
        <end position="1421"/>
    </location>
</feature>
<feature type="compositionally biased region" description="Polar residues" evidence="2">
    <location>
        <begin position="119"/>
        <end position="131"/>
    </location>
</feature>
<feature type="compositionally biased region" description="Low complexity" evidence="2">
    <location>
        <begin position="1302"/>
        <end position="1312"/>
    </location>
</feature>
<feature type="compositionally biased region" description="Basic and acidic residues" evidence="2">
    <location>
        <begin position="1602"/>
        <end position="1805"/>
    </location>
</feature>
<feature type="compositionally biased region" description="Polar residues" evidence="2">
    <location>
        <begin position="186"/>
        <end position="214"/>
    </location>
</feature>
<feature type="region of interest" description="Disordered" evidence="2">
    <location>
        <begin position="246"/>
        <end position="287"/>
    </location>
</feature>
<evidence type="ECO:0000313" key="3">
    <source>
        <dbReference type="EMBL" id="PRP86513.1"/>
    </source>
</evidence>
<feature type="compositionally biased region" description="Basic and acidic residues" evidence="2">
    <location>
        <begin position="1332"/>
        <end position="1384"/>
    </location>
</feature>
<feature type="compositionally biased region" description="Low complexity" evidence="2">
    <location>
        <begin position="1898"/>
        <end position="1939"/>
    </location>
</feature>
<dbReference type="EMBL" id="MDYQ01000030">
    <property type="protein sequence ID" value="PRP86513.1"/>
    <property type="molecule type" value="Genomic_DNA"/>
</dbReference>
<keyword evidence="1" id="KW-0175">Coiled coil</keyword>
<dbReference type="Proteomes" id="UP000241769">
    <property type="component" value="Unassembled WGS sequence"/>
</dbReference>
<feature type="compositionally biased region" description="Basic and acidic residues" evidence="2">
    <location>
        <begin position="477"/>
        <end position="488"/>
    </location>
</feature>
<name>A0A2P6NRC4_9EUKA</name>
<feature type="region of interest" description="Disordered" evidence="2">
    <location>
        <begin position="300"/>
        <end position="319"/>
    </location>
</feature>
<feature type="region of interest" description="Disordered" evidence="2">
    <location>
        <begin position="1894"/>
        <end position="1962"/>
    </location>
</feature>
<evidence type="ECO:0000256" key="1">
    <source>
        <dbReference type="SAM" id="Coils"/>
    </source>
</evidence>
<sequence>MTTAAYEKPFSNIECTNRPERQRPTPQRDVMPPRPPVKRSEPVCPGDVTAYMRRKTEERKMKEKQSNREKLKEEKRKREAIHGIQERNKKLYRRAGADHHHDGDPDEDAFVSGFAQDYAFQQRSFSTSRQPTIIHHPPSNASKPAPQPSRSKSPVRAPVKSPVRIPSSPTRTPPPRRAISRRDGIRTNSVQQLPSEIPTSSAPPSRPYTSSTFPARNFDESFEISPFITRGQKMILSPEFIQPVTLHDLNSPQPKREKQPKTVVENQWRRDGSGSCGPTHGTTEGRRPIREALLFAKRVATEEEEEKVPPGRDPSQDRMKAISSQAEELSQRIANLYSRVATKERTNGPPREEPLSRRSQTREEQFRQQQMMEEQMRVEQMREEQMREEQMREEKTREIAERMRLESLEREEKMFRDKLLQRERQTRREAELQLQRERLQREQRLSLDREQMYREPYVYRGETTQPPLRETLLNERGGHMYDDSRPPRYSDQSRPLYNGKSSENSIYVDHVTSPHGTIPLGRVGVSDRFAVRFLGIFEEDLMEIQVYLNREKNRIDNEAAKNIQRIFRGFRVRIWLKRNQIILRPPYSNVNSRSNDQPKAPTTISQSVEYNQPQPVPVDPVELKKSEISKTEKDINISSPIVMGEMPELPLRDEKREEPLHVDILTEPMRSTSPPSPFNDNRVLSHLKRREIHHDGDGLNQTKDETFHSLNHPSLHRTTDTSPTSIYNPLDTIHSQDPAFTSVDSFSSPRHSFVLEEKRLASTSNLSLIEILPVRQWVDRTLGAEVIGGSMSRLAGLHGSGRLPPSTRTLEEPVSIVVGDKMSIVNLLAERMLHKEKSPEASRRTNEISTEIPTLQRVEEMRNSKSDFGVQTESEMNVSAQIVMHSLPSTRLPSFTFQNQSEGKEEEIERTSARIERPSPRRSPNPSRSSVRPPPREAPDALYERMQNEINLLDNYNESLLQLDALSSTRAINMAQHETGLLYSTFLHEKQLEQMRLTLTNEMRESQAASQREMQKIQEASQREIERLQDALKREEARRLEDEMERIAKSIEAESERMRLQMETENEGIRRQLEKEKKKQQEELSLLEDQLRETARRQADLIVTDEERRKREREEGEKKEMERIEQRRMVNDLQRQLEEVKRTAEYQMNRKDSEINLQMMEKQREMVEKQRDMYEKQQAQMEHQRLTAQMVAKQEQMESSMKMQQLQMQIDTMTTQFKRQERDLELKEQAIADATLQRDRQMEEVTRARIKMEEDMKEREERLKQAVASMKSTQIVRDIQIQTETDRLDDLREYRRGYSSVDSSFMSTTDSSFADDTDSEYERWKKEKKRKKEAEVEEQKEKEEKREEKKIEKKAERKEEKTEKREEKKLEKEKVPKIDKRERVSIISSSTDESETIRQVPRDAPQILHSQGDDGESKTVTEDEVSDAVTAKESEEEEEEEEESESDESYETEEEEEEESEEETPREKEATEDEVSDDFEDEEEEKIEIAKKAEEKRKEEEREIKEKKEEERKIKEKEEENRRRDEEKKREEERKREEEEKREVERKKEEKRVEEERRKMEEEIEERKRKLEEEKKKMEEERRREEERLQQVKREIEEEKKKLEDRRREMEEERKRTEEERKKVEEERKRAEEERREEERKREEREKEDMERALEEKRNNERRKEEKEEERKRKEEKEEERKREDKRREEEKKEEERREQERKREEEQKRREEERRKEEERIEQARIEREREEEIQEEKRQEEERKKEEQRKVEEENKRQEEEKKKQEEEKKKQEEEKRQEEERKRREEEKEEEERKREDKKGSDIEEDIEMTREEEEEEELRKSFDELESEFSSFEESDEKDKEEGETEEPKEETIEKEEEKEDHTDTITEMILMEMLEDSLNESTRIQETPFFSHPLSTSPPITSSAITSPPVTATITSQPPSPTITSQSPSSLQPRRPIRKPLPPASLQTSPLGRGINTRPEVTTSYVQDIFDASGLSDFRLCEISDLCLLEDKLFIDLEKSRSYRNNEPQQKQNKLIFDAINECLKDLIKRRPAAWKGATSREKPEDLLSVIVQKQIAEWTTKDFAMDDLNKIMAGEKQREEEMDRETEEEYAISAQIADLIFEDVLMDTAQLLLDMR</sequence>
<organism evidence="3 4">
    <name type="scientific">Planoprotostelium fungivorum</name>
    <dbReference type="NCBI Taxonomy" id="1890364"/>
    <lineage>
        <taxon>Eukaryota</taxon>
        <taxon>Amoebozoa</taxon>
        <taxon>Evosea</taxon>
        <taxon>Variosea</taxon>
        <taxon>Cavosteliida</taxon>
        <taxon>Cavosteliaceae</taxon>
        <taxon>Planoprotostelium</taxon>
    </lineage>
</organism>
<feature type="compositionally biased region" description="Acidic residues" evidence="2">
    <location>
        <begin position="1828"/>
        <end position="1840"/>
    </location>
</feature>
<evidence type="ECO:0000256" key="2">
    <source>
        <dbReference type="SAM" id="MobiDB-lite"/>
    </source>
</evidence>
<feature type="region of interest" description="Disordered" evidence="2">
    <location>
        <begin position="477"/>
        <end position="501"/>
    </location>
</feature>
<feature type="region of interest" description="Disordered" evidence="2">
    <location>
        <begin position="340"/>
        <end position="366"/>
    </location>
</feature>
<feature type="compositionally biased region" description="Basic and acidic residues" evidence="2">
    <location>
        <begin position="1487"/>
        <end position="1589"/>
    </location>
</feature>
<keyword evidence="4" id="KW-1185">Reference proteome</keyword>
<dbReference type="PANTHER" id="PTHR23159:SF31">
    <property type="entry name" value="CENTROSOME-ASSOCIATED PROTEIN CEP250 ISOFORM X1"/>
    <property type="match status" value="1"/>
</dbReference>
<evidence type="ECO:0000313" key="4">
    <source>
        <dbReference type="Proteomes" id="UP000241769"/>
    </source>
</evidence>
<feature type="compositionally biased region" description="Basic and acidic residues" evidence="2">
    <location>
        <begin position="341"/>
        <end position="366"/>
    </location>
</feature>
<feature type="compositionally biased region" description="Polar residues" evidence="2">
    <location>
        <begin position="891"/>
        <end position="901"/>
    </location>
</feature>
<proteinExistence type="predicted"/>
<feature type="region of interest" description="Disordered" evidence="2">
    <location>
        <begin position="1602"/>
        <end position="1868"/>
    </location>
</feature>
<dbReference type="InParanoid" id="A0A2P6NRC4"/>
<feature type="compositionally biased region" description="Basic and acidic residues" evidence="2">
    <location>
        <begin position="54"/>
        <end position="103"/>
    </location>
</feature>
<dbReference type="PANTHER" id="PTHR23159">
    <property type="entry name" value="CENTROSOMAL PROTEIN 2"/>
    <property type="match status" value="1"/>
</dbReference>
<feature type="compositionally biased region" description="Polar residues" evidence="2">
    <location>
        <begin position="490"/>
        <end position="501"/>
    </location>
</feature>
<feature type="region of interest" description="Disordered" evidence="2">
    <location>
        <begin position="1302"/>
        <end position="1589"/>
    </location>
</feature>
<accession>A0A2P6NRC4</accession>
<feature type="compositionally biased region" description="Low complexity" evidence="2">
    <location>
        <begin position="922"/>
        <end position="931"/>
    </location>
</feature>
<feature type="compositionally biased region" description="Acidic residues" evidence="2">
    <location>
        <begin position="1470"/>
        <end position="1486"/>
    </location>
</feature>
<feature type="compositionally biased region" description="Basic and acidic residues" evidence="2">
    <location>
        <begin position="307"/>
        <end position="319"/>
    </location>
</feature>
<feature type="compositionally biased region" description="Basic and acidic residues" evidence="2">
    <location>
        <begin position="907"/>
        <end position="919"/>
    </location>
</feature>
<feature type="compositionally biased region" description="Acidic residues" evidence="2">
    <location>
        <begin position="1434"/>
        <end position="1462"/>
    </location>
</feature>
<feature type="compositionally biased region" description="Acidic residues" evidence="2">
    <location>
        <begin position="1846"/>
        <end position="1863"/>
    </location>
</feature>
<feature type="compositionally biased region" description="Acidic residues" evidence="2">
    <location>
        <begin position="1806"/>
        <end position="1820"/>
    </location>
</feature>
<feature type="coiled-coil region" evidence="1">
    <location>
        <begin position="371"/>
        <end position="442"/>
    </location>
</feature>
<dbReference type="PROSITE" id="PS50096">
    <property type="entry name" value="IQ"/>
    <property type="match status" value="1"/>
</dbReference>
<feature type="region of interest" description="Disordered" evidence="2">
    <location>
        <begin position="1"/>
        <end position="216"/>
    </location>
</feature>
<feature type="compositionally biased region" description="Low complexity" evidence="2">
    <location>
        <begin position="161"/>
        <end position="170"/>
    </location>
</feature>
<reference evidence="3 4" key="1">
    <citation type="journal article" date="2018" name="Genome Biol. Evol.">
        <title>Multiple Roots of Fruiting Body Formation in Amoebozoa.</title>
        <authorList>
            <person name="Hillmann F."/>
            <person name="Forbes G."/>
            <person name="Novohradska S."/>
            <person name="Ferling I."/>
            <person name="Riege K."/>
            <person name="Groth M."/>
            <person name="Westermann M."/>
            <person name="Marz M."/>
            <person name="Spaller T."/>
            <person name="Winckler T."/>
            <person name="Schaap P."/>
            <person name="Glockner G."/>
        </authorList>
    </citation>
    <scope>NUCLEOTIDE SEQUENCE [LARGE SCALE GENOMIC DNA]</scope>
    <source>
        <strain evidence="3 4">Jena</strain>
    </source>
</reference>
<comment type="caution">
    <text evidence="3">The sequence shown here is derived from an EMBL/GenBank/DDBJ whole genome shotgun (WGS) entry which is preliminary data.</text>
</comment>